<dbReference type="GO" id="GO:0008270">
    <property type="term" value="F:zinc ion binding"/>
    <property type="evidence" value="ECO:0007669"/>
    <property type="project" value="UniProtKB-KW"/>
</dbReference>
<dbReference type="Gene3D" id="6.20.250.40">
    <property type="match status" value="1"/>
</dbReference>
<evidence type="ECO:0000256" key="4">
    <source>
        <dbReference type="ARBA" id="ARBA00023054"/>
    </source>
</evidence>
<evidence type="ECO:0000256" key="3">
    <source>
        <dbReference type="ARBA" id="ARBA00022833"/>
    </source>
</evidence>
<evidence type="ECO:0000256" key="2">
    <source>
        <dbReference type="ARBA" id="ARBA00022771"/>
    </source>
</evidence>
<dbReference type="CDD" id="cd21965">
    <property type="entry name" value="Zn-C2H2_CALCOCO1_TAX1BP1_like"/>
    <property type="match status" value="1"/>
</dbReference>
<feature type="coiled-coil region" evidence="6">
    <location>
        <begin position="15"/>
        <end position="84"/>
    </location>
</feature>
<dbReference type="Pfam" id="PF18112">
    <property type="entry name" value="Zn-C2H2_12"/>
    <property type="match status" value="1"/>
</dbReference>
<keyword evidence="2 5" id="KW-0863">Zinc-finger</keyword>
<gene>
    <name evidence="8" type="ORF">ILUMI_09839</name>
</gene>
<evidence type="ECO:0000313" key="8">
    <source>
        <dbReference type="EMBL" id="KAF2896332.1"/>
    </source>
</evidence>
<dbReference type="InterPro" id="IPR041641">
    <property type="entry name" value="CALCOCO1/2_Zn_UBZ1"/>
</dbReference>
<feature type="domain" description="UBZ1-type" evidence="7">
    <location>
        <begin position="315"/>
        <end position="341"/>
    </location>
</feature>
<name>A0A8K0D517_IGNLU</name>
<accession>A0A8K0D517</accession>
<reference evidence="8" key="1">
    <citation type="submission" date="2019-08" db="EMBL/GenBank/DDBJ databases">
        <title>The genome of the North American firefly Photinus pyralis.</title>
        <authorList>
            <consortium name="Photinus pyralis genome working group"/>
            <person name="Fallon T.R."/>
            <person name="Sander Lower S.E."/>
            <person name="Weng J.-K."/>
        </authorList>
    </citation>
    <scope>NUCLEOTIDE SEQUENCE</scope>
    <source>
        <strain evidence="8">TRF0915ILg1</strain>
        <tissue evidence="8">Whole body</tissue>
    </source>
</reference>
<evidence type="ECO:0000256" key="5">
    <source>
        <dbReference type="PROSITE-ProRule" id="PRU01253"/>
    </source>
</evidence>
<dbReference type="PROSITE" id="PS51905">
    <property type="entry name" value="ZF_UBZ1"/>
    <property type="match status" value="1"/>
</dbReference>
<sequence length="356" mass="40601">MEESFGAQYALQIALQTLRERCHHFQQRVVALEEENMNLRTKVDQNKDDKETSFVEIDALKQQIAKLTEQKMQLTNNIQMVSAENRRLWSRLSKLTQVNENLGSKLNKINDTLSQHNTNVPQNPHAALIRSKTFTQEEPHIKFLHKNITDENDKISLELEDISLKLISSIAKEKSELEMQCSQMAEIQNSDIGLIDSYAFAYPINEIDDTVPDEIDEQLANLKNIKLALLQEKETLCKNINHLKTIKNESNQANRMKTTSSTVSVSIQTYENSVEEKSEMDELENLAKWGTPDNSLIYGGKNPNNSKAFLSNDSDKICPMCSKVFPSSCKFSDFQIHVESHFIADNDGMSNFEVIP</sequence>
<dbReference type="AlphaFoldDB" id="A0A8K0D517"/>
<proteinExistence type="predicted"/>
<dbReference type="OrthoDB" id="6105729at2759"/>
<keyword evidence="1" id="KW-0479">Metal-binding</keyword>
<keyword evidence="9" id="KW-1185">Reference proteome</keyword>
<protein>
    <recommendedName>
        <fullName evidence="7">UBZ1-type domain-containing protein</fullName>
    </recommendedName>
</protein>
<evidence type="ECO:0000256" key="6">
    <source>
        <dbReference type="SAM" id="Coils"/>
    </source>
</evidence>
<organism evidence="8 9">
    <name type="scientific">Ignelater luminosus</name>
    <name type="common">Cucubano</name>
    <name type="synonym">Pyrophorus luminosus</name>
    <dbReference type="NCBI Taxonomy" id="2038154"/>
    <lineage>
        <taxon>Eukaryota</taxon>
        <taxon>Metazoa</taxon>
        <taxon>Ecdysozoa</taxon>
        <taxon>Arthropoda</taxon>
        <taxon>Hexapoda</taxon>
        <taxon>Insecta</taxon>
        <taxon>Pterygota</taxon>
        <taxon>Neoptera</taxon>
        <taxon>Endopterygota</taxon>
        <taxon>Coleoptera</taxon>
        <taxon>Polyphaga</taxon>
        <taxon>Elateriformia</taxon>
        <taxon>Elateroidea</taxon>
        <taxon>Elateridae</taxon>
        <taxon>Agrypninae</taxon>
        <taxon>Pyrophorini</taxon>
        <taxon>Ignelater</taxon>
    </lineage>
</organism>
<keyword evidence="3" id="KW-0862">Zinc</keyword>
<evidence type="ECO:0000256" key="1">
    <source>
        <dbReference type="ARBA" id="ARBA00022723"/>
    </source>
</evidence>
<dbReference type="EMBL" id="VTPC01005173">
    <property type="protein sequence ID" value="KAF2896332.1"/>
    <property type="molecule type" value="Genomic_DNA"/>
</dbReference>
<evidence type="ECO:0000313" key="9">
    <source>
        <dbReference type="Proteomes" id="UP000801492"/>
    </source>
</evidence>
<keyword evidence="4 6" id="KW-0175">Coiled coil</keyword>
<comment type="caution">
    <text evidence="8">The sequence shown here is derived from an EMBL/GenBank/DDBJ whole genome shotgun (WGS) entry which is preliminary data.</text>
</comment>
<evidence type="ECO:0000259" key="7">
    <source>
        <dbReference type="PROSITE" id="PS51905"/>
    </source>
</evidence>
<dbReference type="Proteomes" id="UP000801492">
    <property type="component" value="Unassembled WGS sequence"/>
</dbReference>
<dbReference type="Gene3D" id="1.10.287.1490">
    <property type="match status" value="1"/>
</dbReference>